<dbReference type="Gene3D" id="1.20.1250.20">
    <property type="entry name" value="MFS general substrate transporter like domains"/>
    <property type="match status" value="1"/>
</dbReference>
<dbReference type="AlphaFoldDB" id="A0A2V4AL30"/>
<evidence type="ECO:0000256" key="3">
    <source>
        <dbReference type="ARBA" id="ARBA00022475"/>
    </source>
</evidence>
<evidence type="ECO:0000313" key="8">
    <source>
        <dbReference type="Proteomes" id="UP000249915"/>
    </source>
</evidence>
<evidence type="ECO:0000313" key="7">
    <source>
        <dbReference type="EMBL" id="PXY21011.1"/>
    </source>
</evidence>
<keyword evidence="2" id="KW-0813">Transport</keyword>
<dbReference type="Gene3D" id="1.20.1720.10">
    <property type="entry name" value="Multidrug resistance protein D"/>
    <property type="match status" value="1"/>
</dbReference>
<dbReference type="GO" id="GO:0005886">
    <property type="term" value="C:plasma membrane"/>
    <property type="evidence" value="ECO:0007669"/>
    <property type="project" value="UniProtKB-SubCell"/>
</dbReference>
<accession>A0A2V4AL30</accession>
<evidence type="ECO:0000256" key="5">
    <source>
        <dbReference type="ARBA" id="ARBA00022989"/>
    </source>
</evidence>
<dbReference type="CDD" id="cd17321">
    <property type="entry name" value="MFS_MMR_MDR_like"/>
    <property type="match status" value="1"/>
</dbReference>
<dbReference type="InterPro" id="IPR036259">
    <property type="entry name" value="MFS_trans_sf"/>
</dbReference>
<dbReference type="PROSITE" id="PS50850">
    <property type="entry name" value="MFS"/>
    <property type="match status" value="1"/>
</dbReference>
<dbReference type="GO" id="GO:0022857">
    <property type="term" value="F:transmembrane transporter activity"/>
    <property type="evidence" value="ECO:0007669"/>
    <property type="project" value="InterPro"/>
</dbReference>
<dbReference type="SUPFAM" id="SSF103473">
    <property type="entry name" value="MFS general substrate transporter"/>
    <property type="match status" value="1"/>
</dbReference>
<keyword evidence="3" id="KW-1003">Cell membrane</keyword>
<evidence type="ECO:0000256" key="4">
    <source>
        <dbReference type="ARBA" id="ARBA00022692"/>
    </source>
</evidence>
<organism evidence="7 8">
    <name type="scientific">Prauserella muralis</name>
    <dbReference type="NCBI Taxonomy" id="588067"/>
    <lineage>
        <taxon>Bacteria</taxon>
        <taxon>Bacillati</taxon>
        <taxon>Actinomycetota</taxon>
        <taxon>Actinomycetes</taxon>
        <taxon>Pseudonocardiales</taxon>
        <taxon>Pseudonocardiaceae</taxon>
        <taxon>Prauserella</taxon>
    </lineage>
</organism>
<protein>
    <submittedName>
        <fullName evidence="7">MFS transporter</fullName>
    </submittedName>
</protein>
<dbReference type="EMBL" id="MASW01000006">
    <property type="protein sequence ID" value="PXY21011.1"/>
    <property type="molecule type" value="Genomic_DNA"/>
</dbReference>
<comment type="subcellular location">
    <subcellularLocation>
        <location evidence="1">Cell membrane</location>
        <topology evidence="1">Multi-pass membrane protein</topology>
    </subcellularLocation>
</comment>
<keyword evidence="4" id="KW-0812">Transmembrane</keyword>
<comment type="caution">
    <text evidence="7">The sequence shown here is derived from an EMBL/GenBank/DDBJ whole genome shotgun (WGS) entry which is preliminary data.</text>
</comment>
<dbReference type="InterPro" id="IPR011701">
    <property type="entry name" value="MFS"/>
</dbReference>
<dbReference type="RefSeq" id="WP_112284249.1">
    <property type="nucleotide sequence ID" value="NZ_MASW01000006.1"/>
</dbReference>
<keyword evidence="6" id="KW-0472">Membrane</keyword>
<evidence type="ECO:0000256" key="2">
    <source>
        <dbReference type="ARBA" id="ARBA00022448"/>
    </source>
</evidence>
<dbReference type="OrthoDB" id="4172724at2"/>
<dbReference type="PANTHER" id="PTHR42718:SF47">
    <property type="entry name" value="METHYL VIOLOGEN RESISTANCE PROTEIN SMVA"/>
    <property type="match status" value="1"/>
</dbReference>
<dbReference type="Proteomes" id="UP000249915">
    <property type="component" value="Unassembled WGS sequence"/>
</dbReference>
<evidence type="ECO:0000256" key="1">
    <source>
        <dbReference type="ARBA" id="ARBA00004651"/>
    </source>
</evidence>
<dbReference type="Pfam" id="PF07690">
    <property type="entry name" value="MFS_1"/>
    <property type="match status" value="1"/>
</dbReference>
<proteinExistence type="predicted"/>
<reference evidence="7 8" key="1">
    <citation type="submission" date="2016-07" db="EMBL/GenBank/DDBJ databases">
        <title>Draft genome sequence of Prauserella muralis DSM 45305, isolated from a mould-covered wall in an indoor environment.</title>
        <authorList>
            <person name="Ruckert C."/>
            <person name="Albersmeier A."/>
            <person name="Jiang C.-L."/>
            <person name="Jiang Y."/>
            <person name="Kalinowski J."/>
            <person name="Schneider O."/>
            <person name="Winkler A."/>
            <person name="Zotchev S.B."/>
        </authorList>
    </citation>
    <scope>NUCLEOTIDE SEQUENCE [LARGE SCALE GENOMIC DNA]</scope>
    <source>
        <strain evidence="7 8">DSM 45305</strain>
    </source>
</reference>
<evidence type="ECO:0000256" key="6">
    <source>
        <dbReference type="ARBA" id="ARBA00023136"/>
    </source>
</evidence>
<dbReference type="InterPro" id="IPR020846">
    <property type="entry name" value="MFS_dom"/>
</dbReference>
<keyword evidence="8" id="KW-1185">Reference proteome</keyword>
<sequence length="516" mass="52909">MTHTLTDEQAAPARATRREWLGLAVLALPTLLLSLDVSVLYLALPHLGADLGADGTQQLWILDIYSFMIAGFLVTMGTLGDRIGRRKLLLTGAAAFGAVSVVAAYSTSPEMLIVARALLGVAGATLMPSTMALIRNMFADPRQMATAIGVWFACFMGGMTLGPLVGGVLLENFWWGSAFLLGVPCMVLLLVVGPKVLPEYRDTEGGRLDLASVALSLAAILPVIYGLKEMARHGVRPLPALVLLAGIAFGVVFVRRQWGLRNPLLDLRLFANRTFGAAVAVMLLGGVVMAGISLMCTMYLQLVLGLSPLEAGLWLIPQNVAMIAGSLLAPRIANKVRAVYVVGAGMVVCAAGLLVHTQADGDALGVIVAGLVLASFGIALPMTQTMGLILGSAPPEKAGSAASIQETGGEFGVALGVATLGSLGTVVYRGGLAGGLPADVPAEAADTARQGLTAAVEVAGRLPGALGAELMEAARTAFTSGLTTVAGVGAAIFAGLAVLAVVLLRGEGRAQTEPGS</sequence>
<gene>
    <name evidence="7" type="ORF">BAY60_26400</name>
</gene>
<dbReference type="PANTHER" id="PTHR42718">
    <property type="entry name" value="MAJOR FACILITATOR SUPERFAMILY MULTIDRUG TRANSPORTER MFSC"/>
    <property type="match status" value="1"/>
</dbReference>
<name>A0A2V4AL30_9PSEU</name>
<keyword evidence="5" id="KW-1133">Transmembrane helix</keyword>